<evidence type="ECO:0000259" key="8">
    <source>
        <dbReference type="PROSITE" id="PS50850"/>
    </source>
</evidence>
<evidence type="ECO:0000313" key="9">
    <source>
        <dbReference type="EMBL" id="GAO49924.1"/>
    </source>
</evidence>
<evidence type="ECO:0000256" key="4">
    <source>
        <dbReference type="ARBA" id="ARBA00022692"/>
    </source>
</evidence>
<keyword evidence="6 7" id="KW-0472">Membrane</keyword>
<dbReference type="PRINTS" id="PR00171">
    <property type="entry name" value="SUGRTRNSPORT"/>
</dbReference>
<feature type="transmembrane region" description="Helical" evidence="7">
    <location>
        <begin position="529"/>
        <end position="552"/>
    </location>
</feature>
<comment type="caution">
    <text evidence="9">The sequence shown here is derived from an EMBL/GenBank/DDBJ whole genome shotgun (WGS) entry which is preliminary data.</text>
</comment>
<dbReference type="CDD" id="cd17356">
    <property type="entry name" value="MFS_HXT"/>
    <property type="match status" value="1"/>
</dbReference>
<keyword evidence="4 7" id="KW-0812">Transmembrane</keyword>
<keyword evidence="10" id="KW-1185">Reference proteome</keyword>
<dbReference type="PANTHER" id="PTHR48022">
    <property type="entry name" value="PLASTIDIC GLUCOSE TRANSPORTER 4"/>
    <property type="match status" value="1"/>
</dbReference>
<evidence type="ECO:0000256" key="2">
    <source>
        <dbReference type="ARBA" id="ARBA00010992"/>
    </source>
</evidence>
<accession>A0A0E9NJA6</accession>
<evidence type="ECO:0000256" key="1">
    <source>
        <dbReference type="ARBA" id="ARBA00004141"/>
    </source>
</evidence>
<dbReference type="GO" id="GO:0005351">
    <property type="term" value="F:carbohydrate:proton symporter activity"/>
    <property type="evidence" value="ECO:0007669"/>
    <property type="project" value="TreeGrafter"/>
</dbReference>
<dbReference type="PROSITE" id="PS00216">
    <property type="entry name" value="SUGAR_TRANSPORT_1"/>
    <property type="match status" value="1"/>
</dbReference>
<dbReference type="EMBL" id="BACD03000027">
    <property type="protein sequence ID" value="GAO49924.1"/>
    <property type="molecule type" value="Genomic_DNA"/>
</dbReference>
<dbReference type="OMA" id="TEVFVII"/>
<protein>
    <recommendedName>
        <fullName evidence="8">Major facilitator superfamily (MFS) profile domain-containing protein</fullName>
    </recommendedName>
</protein>
<feature type="transmembrane region" description="Helical" evidence="7">
    <location>
        <begin position="231"/>
        <end position="249"/>
    </location>
</feature>
<dbReference type="STRING" id="698492.A0A0E9NJA6"/>
<dbReference type="Pfam" id="PF00083">
    <property type="entry name" value="Sugar_tr"/>
    <property type="match status" value="1"/>
</dbReference>
<feature type="domain" description="Major facilitator superfamily (MFS) profile" evidence="8">
    <location>
        <begin position="189"/>
        <end position="654"/>
    </location>
</feature>
<proteinExistence type="inferred from homology"/>
<feature type="transmembrane region" description="Helical" evidence="7">
    <location>
        <begin position="564"/>
        <end position="590"/>
    </location>
</feature>
<organism evidence="9 10">
    <name type="scientific">Saitoella complicata (strain BCRC 22490 / CBS 7301 / JCM 7358 / NBRC 10748 / NRRL Y-17804)</name>
    <dbReference type="NCBI Taxonomy" id="698492"/>
    <lineage>
        <taxon>Eukaryota</taxon>
        <taxon>Fungi</taxon>
        <taxon>Dikarya</taxon>
        <taxon>Ascomycota</taxon>
        <taxon>Taphrinomycotina</taxon>
        <taxon>Taphrinomycotina incertae sedis</taxon>
        <taxon>Saitoella</taxon>
    </lineage>
</organism>
<feature type="transmembrane region" description="Helical" evidence="7">
    <location>
        <begin position="629"/>
        <end position="650"/>
    </location>
</feature>
<reference evidence="9 10" key="2">
    <citation type="journal article" date="2014" name="J. Gen. Appl. Microbiol.">
        <title>The early diverging ascomycetous budding yeast Saitoella complicata has three histone deacetylases belonging to the Clr6, Hos2, and Rpd3 lineages.</title>
        <authorList>
            <person name="Nishida H."/>
            <person name="Matsumoto T."/>
            <person name="Kondo S."/>
            <person name="Hamamoto M."/>
            <person name="Yoshikawa H."/>
        </authorList>
    </citation>
    <scope>NUCLEOTIDE SEQUENCE [LARGE SCALE GENOMIC DNA]</scope>
    <source>
        <strain evidence="9 10">NRRL Y-17804</strain>
    </source>
</reference>
<keyword evidence="5 7" id="KW-1133">Transmembrane helix</keyword>
<feature type="transmembrane region" description="Helical" evidence="7">
    <location>
        <begin position="261"/>
        <end position="278"/>
    </location>
</feature>
<feature type="transmembrane region" description="Helical" evidence="7">
    <location>
        <begin position="356"/>
        <end position="378"/>
    </location>
</feature>
<dbReference type="PROSITE" id="PS00217">
    <property type="entry name" value="SUGAR_TRANSPORT_2"/>
    <property type="match status" value="1"/>
</dbReference>
<evidence type="ECO:0000256" key="6">
    <source>
        <dbReference type="ARBA" id="ARBA00023136"/>
    </source>
</evidence>
<dbReference type="InterPro" id="IPR036259">
    <property type="entry name" value="MFS_trans_sf"/>
</dbReference>
<dbReference type="InterPro" id="IPR050360">
    <property type="entry name" value="MFS_Sugar_Transporters"/>
</dbReference>
<evidence type="ECO:0000313" key="10">
    <source>
        <dbReference type="Proteomes" id="UP000033140"/>
    </source>
</evidence>
<dbReference type="FunFam" id="1.20.1250.20:FF:000026">
    <property type="entry name" value="MFS quinate transporter QutD"/>
    <property type="match status" value="1"/>
</dbReference>
<evidence type="ECO:0000256" key="3">
    <source>
        <dbReference type="ARBA" id="ARBA00022448"/>
    </source>
</evidence>
<dbReference type="Proteomes" id="UP000033140">
    <property type="component" value="Unassembled WGS sequence"/>
</dbReference>
<gene>
    <name evidence="9" type="ORF">G7K_4060-t1</name>
</gene>
<name>A0A0E9NJA6_SAICN</name>
<comment type="subcellular location">
    <subcellularLocation>
        <location evidence="1">Membrane</location>
        <topology evidence="1">Multi-pass membrane protein</topology>
    </subcellularLocation>
</comment>
<feature type="transmembrane region" description="Helical" evidence="7">
    <location>
        <begin position="463"/>
        <end position="486"/>
    </location>
</feature>
<dbReference type="AlphaFoldDB" id="A0A0E9NJA6"/>
<dbReference type="PANTHER" id="PTHR48022:SF20">
    <property type="entry name" value="MAJOR FACILITATOR SUPERFAMILY (MFS) PROFILE DOMAIN-CONTAINING PROTEIN-RELATED"/>
    <property type="match status" value="1"/>
</dbReference>
<dbReference type="GO" id="GO:0005886">
    <property type="term" value="C:plasma membrane"/>
    <property type="evidence" value="ECO:0007669"/>
    <property type="project" value="UniProtKB-ARBA"/>
</dbReference>
<dbReference type="InterPro" id="IPR020846">
    <property type="entry name" value="MFS_dom"/>
</dbReference>
<feature type="transmembrane region" description="Helical" evidence="7">
    <location>
        <begin position="498"/>
        <end position="522"/>
    </location>
</feature>
<feature type="transmembrane region" description="Helical" evidence="7">
    <location>
        <begin position="186"/>
        <end position="211"/>
    </location>
</feature>
<dbReference type="PROSITE" id="PS50850">
    <property type="entry name" value="MFS"/>
    <property type="match status" value="1"/>
</dbReference>
<dbReference type="InterPro" id="IPR005829">
    <property type="entry name" value="Sugar_transporter_CS"/>
</dbReference>
<reference evidence="9 10" key="1">
    <citation type="journal article" date="2011" name="J. Gen. Appl. Microbiol.">
        <title>Draft genome sequencing of the enigmatic yeast Saitoella complicata.</title>
        <authorList>
            <person name="Nishida H."/>
            <person name="Hamamoto M."/>
            <person name="Sugiyama J."/>
        </authorList>
    </citation>
    <scope>NUCLEOTIDE SEQUENCE [LARGE SCALE GENOMIC DNA]</scope>
    <source>
        <strain evidence="9 10">NRRL Y-17804</strain>
    </source>
</reference>
<dbReference type="SUPFAM" id="SSF103473">
    <property type="entry name" value="MFS general substrate transporter"/>
    <property type="match status" value="1"/>
</dbReference>
<reference evidence="9 10" key="3">
    <citation type="journal article" date="2015" name="Genome Announc.">
        <title>Draft Genome Sequence of the Archiascomycetous Yeast Saitoella complicata.</title>
        <authorList>
            <person name="Yamauchi K."/>
            <person name="Kondo S."/>
            <person name="Hamamoto M."/>
            <person name="Takahashi Y."/>
            <person name="Ogura Y."/>
            <person name="Hayashi T."/>
            <person name="Nishida H."/>
        </authorList>
    </citation>
    <scope>NUCLEOTIDE SEQUENCE [LARGE SCALE GENOMIC DNA]</scope>
    <source>
        <strain evidence="9 10">NRRL Y-17804</strain>
    </source>
</reference>
<sequence length="725" mass="79553">MVVCLAIEEQSDERRQEIARQYMLYTSYRGIPIAKRCVAPAAWGRGTHHIDALPNFPTLTLKVAGQMEAACTDLPKMNLQRSLCTAGALVTTADHLIELQRWRHTLQCSVVAFDRVNQSHVIPYKTLRLSSSSSKIKPYTNKQHSTFEMPALAGHSAVIADEGLHARRMALAGPSGLRGLIHNRRVFAIAIFASFGGLLYGYNQGVFSGVLTMPSFGAKMGSYVTDSGKKGWLTAILELGAYFGALFNGYISEQIGRKRSIIGATIIFCIGVIVQAAAQGPQAIMGGRFITGMGVGSLSMAVPMYNAELAPPEVRGSLVALQQLSICFGILISFWIDYGTNYIGGTGSTQSEASWRVPLALQLAPALVLGVGMIFMPFSPRWLMNQGREEEALQVLCRVRGLPPTNELIRIEFLEVKAQSMFEKETQREMFPNLQGGDWISNLKLEMYGYLSLITTRSLFRRVAVACLIMFFQQWTGINAVLYYAPTIFQNLGLSGNTISLLATGVVGIAMFLATIPAVIWIDSLGRKPVLVIGALGMASCHLIIAILSGLYEDNWPAHTGAGWGAVVMVWLFVIHFGYSWGPCAWIVVAEVFPLGVRSKGISLGASSNWMNNFIVGQVTPTMLTHMRFGTYIFFGSLTFLGAMYVLFLVPETKSLTLEEMDLLFQDKSGISSQDRERQERINREIGLDAAMKGLGSEQMEMPGYASEKGNVLHQEDISPMHSNV</sequence>
<evidence type="ECO:0000256" key="5">
    <source>
        <dbReference type="ARBA" id="ARBA00022989"/>
    </source>
</evidence>
<keyword evidence="3" id="KW-0813">Transport</keyword>
<feature type="transmembrane region" description="Helical" evidence="7">
    <location>
        <begin position="317"/>
        <end position="336"/>
    </location>
</feature>
<feature type="transmembrane region" description="Helical" evidence="7">
    <location>
        <begin position="284"/>
        <end position="305"/>
    </location>
</feature>
<dbReference type="NCBIfam" id="TIGR00879">
    <property type="entry name" value="SP"/>
    <property type="match status" value="1"/>
</dbReference>
<dbReference type="Gene3D" id="1.20.1250.20">
    <property type="entry name" value="MFS general substrate transporter like domains"/>
    <property type="match status" value="1"/>
</dbReference>
<dbReference type="InterPro" id="IPR005828">
    <property type="entry name" value="MFS_sugar_transport-like"/>
</dbReference>
<comment type="similarity">
    <text evidence="2">Belongs to the major facilitator superfamily. Sugar transporter (TC 2.A.1.1) family.</text>
</comment>
<evidence type="ECO:0000256" key="7">
    <source>
        <dbReference type="SAM" id="Phobius"/>
    </source>
</evidence>
<dbReference type="InterPro" id="IPR003663">
    <property type="entry name" value="Sugar/inositol_transpt"/>
</dbReference>